<name>C0W363_9ACTO</name>
<comment type="caution">
    <text evidence="1">The sequence shown here is derived from an EMBL/GenBank/DDBJ whole genome shotgun (WGS) entry which is preliminary data.</text>
</comment>
<accession>C0W363</accession>
<proteinExistence type="predicted"/>
<evidence type="ECO:0000313" key="2">
    <source>
        <dbReference type="Proteomes" id="UP000004778"/>
    </source>
</evidence>
<dbReference type="AlphaFoldDB" id="C0W363"/>
<protein>
    <submittedName>
        <fullName evidence="1">Uncharacterized protein</fullName>
    </submittedName>
</protein>
<evidence type="ECO:0000313" key="1">
    <source>
        <dbReference type="EMBL" id="EEH66875.1"/>
    </source>
</evidence>
<reference evidence="1 2" key="1">
    <citation type="submission" date="2009-01" db="EMBL/GenBank/DDBJ databases">
        <authorList>
            <person name="Qin X."/>
            <person name="Bachman B."/>
            <person name="Battles P."/>
            <person name="Bell A."/>
            <person name="Bess C."/>
            <person name="Bickham C."/>
            <person name="Chaboub L."/>
            <person name="Chen D."/>
            <person name="Coyle M."/>
            <person name="Deiros D.R."/>
            <person name="Dinh H."/>
            <person name="Forbes L."/>
            <person name="Fowler G."/>
            <person name="Francisco L."/>
            <person name="Fu Q."/>
            <person name="Gubbala S."/>
            <person name="Hale W."/>
            <person name="Han Y."/>
            <person name="Hemphill L."/>
            <person name="Highlander S.K."/>
            <person name="Hirani K."/>
            <person name="Hogues M."/>
            <person name="Jackson L."/>
            <person name="Jakkamsetti A."/>
            <person name="Javaid M."/>
            <person name="Jiang H."/>
            <person name="Korchina V."/>
            <person name="Kovar C."/>
            <person name="Lara F."/>
            <person name="Lee S."/>
            <person name="Mata R."/>
            <person name="Mathew T."/>
            <person name="Moen C."/>
            <person name="Morales K."/>
            <person name="Munidasa M."/>
            <person name="Nazareth L."/>
            <person name="Ngo R."/>
            <person name="Nguyen L."/>
            <person name="Okwuonu G."/>
            <person name="Ongeri F."/>
            <person name="Patil S."/>
            <person name="Petrosino J."/>
            <person name="Pham C."/>
            <person name="Pham P."/>
            <person name="Pu L.-L."/>
            <person name="Puazo M."/>
            <person name="Raj R."/>
            <person name="Reid J."/>
            <person name="Rouhana J."/>
            <person name="Saada N."/>
            <person name="Shang Y."/>
            <person name="Simmons D."/>
            <person name="Thornton R."/>
            <person name="Warren J."/>
            <person name="Weissenberger G."/>
            <person name="Zhang J."/>
            <person name="Zhang L."/>
            <person name="Zhou C."/>
            <person name="Zhu D."/>
            <person name="Muzny D."/>
            <person name="Worley K."/>
            <person name="Gibbs R."/>
        </authorList>
    </citation>
    <scope>NUCLEOTIDE SEQUENCE [LARGE SCALE GENOMIC DNA]</scope>
    <source>
        <strain evidence="1 2">DSM 15434</strain>
    </source>
</reference>
<dbReference type="HOGENOM" id="CLU_3195108_0_0_11"/>
<organism evidence="1 2">
    <name type="scientific">Actinomyces urogenitalis DSM 15434</name>
    <dbReference type="NCBI Taxonomy" id="525246"/>
    <lineage>
        <taxon>Bacteria</taxon>
        <taxon>Bacillati</taxon>
        <taxon>Actinomycetota</taxon>
        <taxon>Actinomycetes</taxon>
        <taxon>Actinomycetales</taxon>
        <taxon>Actinomycetaceae</taxon>
        <taxon>Actinomyces</taxon>
    </lineage>
</organism>
<sequence length="45" mass="4706">MAAAEALAHLSLDALSELIAACGRLASWASFTQALLIAMRVCWAS</sequence>
<gene>
    <name evidence="1" type="ORF">HMPREF0058_0307</name>
</gene>
<dbReference type="Proteomes" id="UP000004778">
    <property type="component" value="Unassembled WGS sequence"/>
</dbReference>
<keyword evidence="2" id="KW-1185">Reference proteome</keyword>
<dbReference type="EMBL" id="ACFH01000013">
    <property type="protein sequence ID" value="EEH66875.1"/>
    <property type="molecule type" value="Genomic_DNA"/>
</dbReference>